<dbReference type="HOGENOM" id="CLU_000197_0_0_1"/>
<dbReference type="VEuPathDB" id="VectorBase:CQUJHB005297"/>
<evidence type="ECO:0000313" key="4">
    <source>
        <dbReference type="Proteomes" id="UP000002320"/>
    </source>
</evidence>
<dbReference type="InterPro" id="IPR050708">
    <property type="entry name" value="T6SS_VgrG/RHS"/>
</dbReference>
<feature type="transmembrane region" description="Helical" evidence="1">
    <location>
        <begin position="2541"/>
        <end position="2559"/>
    </location>
</feature>
<organism evidence="3 4">
    <name type="scientific">Culex quinquefasciatus</name>
    <name type="common">Southern house mosquito</name>
    <name type="synonym">Culex pungens</name>
    <dbReference type="NCBI Taxonomy" id="7176"/>
    <lineage>
        <taxon>Eukaryota</taxon>
        <taxon>Metazoa</taxon>
        <taxon>Ecdysozoa</taxon>
        <taxon>Arthropoda</taxon>
        <taxon>Hexapoda</taxon>
        <taxon>Insecta</taxon>
        <taxon>Pterygota</taxon>
        <taxon>Neoptera</taxon>
        <taxon>Endopterygota</taxon>
        <taxon>Diptera</taxon>
        <taxon>Nematocera</taxon>
        <taxon>Culicoidea</taxon>
        <taxon>Culicidae</taxon>
        <taxon>Culicinae</taxon>
        <taxon>Culicini</taxon>
        <taxon>Culex</taxon>
        <taxon>Culex</taxon>
    </lineage>
</organism>
<dbReference type="PANTHER" id="PTHR32305">
    <property type="match status" value="1"/>
</dbReference>
<dbReference type="Proteomes" id="UP000002320">
    <property type="component" value="Unassembled WGS sequence"/>
</dbReference>
<dbReference type="InterPro" id="IPR028901">
    <property type="entry name" value="Tox-SGS_dom"/>
</dbReference>
<feature type="transmembrane region" description="Helical" evidence="1">
    <location>
        <begin position="2579"/>
        <end position="2596"/>
    </location>
</feature>
<dbReference type="NCBIfam" id="TIGR03696">
    <property type="entry name" value="Rhs_assc_core"/>
    <property type="match status" value="1"/>
</dbReference>
<keyword evidence="4" id="KW-1185">Reference proteome</keyword>
<feature type="domain" description="Tox-SGS" evidence="2">
    <location>
        <begin position="2962"/>
        <end position="3011"/>
    </location>
</feature>
<name>A0A1S4K8E6_CULQU</name>
<evidence type="ECO:0000313" key="3">
    <source>
        <dbReference type="EnsemblMetazoa" id="CPIJ016427-PA"/>
    </source>
</evidence>
<keyword evidence="1" id="KW-0472">Membrane</keyword>
<feature type="transmembrane region" description="Helical" evidence="1">
    <location>
        <begin position="2680"/>
        <end position="2698"/>
    </location>
</feature>
<dbReference type="Pfam" id="PF15651">
    <property type="entry name" value="Tox-SGS"/>
    <property type="match status" value="1"/>
</dbReference>
<proteinExistence type="predicted"/>
<evidence type="ECO:0000259" key="2">
    <source>
        <dbReference type="Pfam" id="PF15651"/>
    </source>
</evidence>
<keyword evidence="1" id="KW-1133">Transmembrane helix</keyword>
<evidence type="ECO:0000256" key="1">
    <source>
        <dbReference type="SAM" id="Phobius"/>
    </source>
</evidence>
<dbReference type="EnsemblMetazoa" id="CPIJ016427-RA">
    <property type="protein sequence ID" value="CPIJ016427-PA"/>
    <property type="gene ID" value="CPIJ016427"/>
</dbReference>
<dbReference type="Gene3D" id="2.180.10.10">
    <property type="entry name" value="RHS repeat-associated core"/>
    <property type="match status" value="1"/>
</dbReference>
<dbReference type="PANTHER" id="PTHR32305:SF15">
    <property type="entry name" value="PROTEIN RHSA-RELATED"/>
    <property type="match status" value="1"/>
</dbReference>
<keyword evidence="1" id="KW-0812">Transmembrane</keyword>
<accession>A0A1S4K8E6</accession>
<reference evidence="3" key="1">
    <citation type="submission" date="2020-05" db="UniProtKB">
        <authorList>
            <consortium name="EnsemblMetazoa"/>
        </authorList>
    </citation>
    <scope>IDENTIFICATION</scope>
    <source>
        <strain evidence="3">JHB</strain>
    </source>
</reference>
<protein>
    <recommendedName>
        <fullName evidence="2">Tox-SGS domain-containing protein</fullName>
    </recommendedName>
</protein>
<dbReference type="InterPro" id="IPR022385">
    <property type="entry name" value="Rhs_assc_core"/>
</dbReference>
<feature type="transmembrane region" description="Helical" evidence="1">
    <location>
        <begin position="2602"/>
        <end position="2626"/>
    </location>
</feature>
<sequence length="3110" mass="353690">MEGLHLKWLSSTSLATIKLSSGEESNSVSTGDWTFVRSDTSLVAFTKDSGGSIRVTKQYDNVFNTPHYYRFFPWTVCQMKSDGKFVLVVRDREGMASYELLEKGKVEMRIGMADVAAEKFEEDTPENTVIIINLQKSDGILVKITEYGVQQMYKLNLATRNKILAQVGTGDETNYLEAAGASDYHFFRVAGNKFIGYTLNSNFDENESVIADKIEVQVPLKVLQVFATKLESLDVYLFASTLGLYVYKLEQKLLKHVCFNQQFSANEGWTMDHWKTVKIVYVNSYPHLVFTGPKGVGVCRISESCENVRILDAEFPLEQIHGTVLAANLLDDGKLELLSLNSNSIDSITVSVQEPAKTVTTAEKPIVIPNYSSMISLDTRFHLTNQPPVKPSLWLGETLDTASIADGVDRTTGQLSFTLPIIDLRSKFGVPIRHTFYFNQPEDGTGVDPGVLGKYWSRSMDFIYVDRKDTVFEDEFEYFLVSDGTKVKLEWVRSDGGKEVFKFEDTVMKYHKNGDSGMWEVITKDLVCWYGDSESSIRWTLGWPNWNGKGADEGSVLKRPLEWHLSSAKSAVGNSVVQYEYTSEVVTVKDKVHYTKDIVLKTIEDKAAGISINFHYQLIEKSKETAREASKLKVVFEDTRQLSGFNLETNDFIQNVTIQYSSEMFLTKISGDSKDIITFVYNNSKVTKINLPSGVDINYTYETLTLSKDHLAKKFKDTSILFPGPSYTIVSRVEGNSTIIIQLLDVNASEDMAMEVTLSVKLTEDITNLNVLTQQKYFILNVKSKNKNTVVIYMKNENTGKWMQKFMQDYQEFGNVIATENYWIILAKNRNGFIQLFYFKIDYTKFQYTIYEKELRTQSSYGITFIHKGIVYYCNNGVYVLRLLKTFHEIQISKVDYVSRIKSTLDQLDIPSYPDEKQENVECYRQSLEKQLLNGIIVFKNIVIVRELMLTGPKLEAVLNIFTLDANYKVTSMSIKIPGGIDLEEWKLRLSVKPNYYEHDFMFKFEHNNWKWTLTVKEHTTSEPNREKFERFVLGFLKLPLDFEQFNLFQAGDAVICNSYKLFFDGQRFKTEPIPVEETKIKKLNLQIAKRIWMRKDSTDGDVQLIVENGVTKSLLVSRLDHLIVKPPVYVAFKVGEIHSLVKLEKSGTTVSEILNVQGRILKFSTERLLVTTYNGHVIITPIRAIDINNNFKVNVIVSEHRGISKVSYIYNPESSVVTGSNVAFKRVKIIPNGDFNYGSFEQVTNFSDRSRTINVLDSKNKTVVKDYKGPESKRDKPKPENGTFLLYDKYGRNVISNFKPYAIDSQQVDFIGFEWYENLKSRKWNIDESKIRRNKFSGTGKSFYRLDSKDLQGSYTLKDFQQAHIISSWIRTEKGLKINSETDILTVTVGSKPIKAHVRDQINDWFHVEVLISPDNSANSNQRITITFKKGSHSFVEIDHVRLSPLDFSFRAIIFDEFRNNPIAVLRHNGRTVQYLYDSYGRKIGEVDERGSVTKLVIYSKQPAQNDVSSIVNLQPVSGFVESMSPYTVGLIWDFKGNWSFSPKRASIGSGSGTMKYKQSLTDCFNIGVRLMINRAQGGTLKIKFSSSDPGIDVSSLMSENYGEIAVARYKKFFSVWIDGHLKKEGLNQWSQSKELSIEVSGKVDLSDIVVMKDVDLMLEYNDAKGQPVQQISVEDDDHINMRGFVYDAVQRESVATVWTRRKIDELRGKVLEYKSDYIELKSGKVSGSIIASTKPLYQGYPFTMTAYLDCPLSIRQKVGIPGKENNIDSQRAVTYSKSTDNNFLMVLFPAMDGYRYEEQHLPNGANNTQVYDNRDRKVAEYVSVPKYDNILTTYQYDEAGNVVEVLQPNFHHAVDTRAKAAKFDEFLIRLDDAGKSLRIKQRERKQFDSPKRITLKQTPDAGLYRFLYDDFHQLRFVVHYKSEDNIDKVFFHKYTSSGEMFEFGVLDNERNLEQLKKYANDAAYPRVKANYIRFDYGNIDVNSMYRNRKQSSLKVDKTGSTTEALYFNDDGNVLLKSYFNPLNANKTIDVSFGYERNNVKEIVYPAKFEGSNLVVSYTYNFKGQVIAIGTRAKPRYFAEIKQNPFGKVEEMWYTPKDKHNFTVRLRYNAAGNMVSMDSKFLKEDLDYEAGKGYNANNAGDGSILRTTFEAKWHDKCNRKLLRISISELIKSELKFSVASKCIDELRKKGYVDEASSPFKTMRKEIAGDPCLSGSTFRKLSSILIGKAFPRKYGHAYDYGSHGEMTVAKYFAGSEDPAVNILGNRMTMIANACPGDVESFDIDPNGNHKLLYTGNVRHKLTYKKHTNQIETVQLGANGKAFTFAHNSEGNVISAEYKNIISLEYDHVVDRVSKITMKGGTTIDLGYDIRGERTFKKVTTPSGKIIETYYIRDIKARCLMDMKLVYQDRSMKKPLITLTTYIHGPLGLLGFIRNNVFYSVIADHEGSTRLVVKNGEVVAAYDYLPYGGRMRFYNSDPEGYVAYQYTGQEFDEETGLYNYHARLYDPELGRFYQTDPKEEYPSPYKYAGNSPVMMTDPDGELALTVVCVITAIVGAYLAASASSNSWDPIKWNWKSGQMWLAMIGGTFAGAMLPIGAVETFSIFASIGGTLFASAATASLMMAGTYLGMAGASNDFNPANWDLSSPALYSGMLNGASLAINIPSGAVGITRAISTVSTSKTVYATAIFGTSLLFGYGSAFLENDMTWNPAQWDWNAQTVFAVFEGATFVFMETGAFIKRGPQKALFNHRYPGISTAPSKRWVKRFEQSECQYEVIQDGLQDEMCKIRWRQILTGSTDSISPAIPPPGLTKQFIAGLPEVKELSATVVIPDVMLREEYSMYKVYFSNLETIPLNATMGHKFNRRVKRFSSATSGGASLFDNIKRFFQFRADFLQNAKSTTEHPSTEVIEHTKRPTPNPIKIHSLTNCIAMNPDRSFYECFQSTAKVLLFAQNLSLESGSIPTGIDRCVPLHWHGQPSVGCKGQQFGFIYTPYEASKMFSFLDGWLMLARVGLQVVENWRQVEEKMERVYWNEEDVGKYYGQLGEIEDILNRNERKSFKWAKLQVEDMRSDLEEFKSRRSITGLAKMVFEEKLAALREDLLEEIKYDVNRINL</sequence>